<keyword evidence="1" id="KW-1133">Transmembrane helix</keyword>
<feature type="transmembrane region" description="Helical" evidence="1">
    <location>
        <begin position="12"/>
        <end position="32"/>
    </location>
</feature>
<sequence length="70" mass="7871">MEEKGKALKVWAWVFIVLTVAVPLFGIGSIICGNKYKKYHPEKGAKLVKIATIVLIISVVMYFLRYTGLI</sequence>
<keyword evidence="3" id="KW-1185">Reference proteome</keyword>
<dbReference type="KEGG" id="slz:B5P37_06560"/>
<dbReference type="AlphaFoldDB" id="A0AAC9RSQ3"/>
<feature type="transmembrane region" description="Helical" evidence="1">
    <location>
        <begin position="44"/>
        <end position="64"/>
    </location>
</feature>
<accession>A0AAC9RSQ3</accession>
<reference evidence="2 3" key="1">
    <citation type="submission" date="2017-04" db="EMBL/GenBank/DDBJ databases">
        <authorList>
            <person name="Veseli I.A."/>
            <person name="Tang C."/>
            <person name="Pombert J.-F."/>
        </authorList>
    </citation>
    <scope>NUCLEOTIDE SEQUENCE [LARGE SCALE GENOMIC DNA]</scope>
    <source>
        <strain evidence="2 3">ATCC 700373</strain>
    </source>
</reference>
<keyword evidence="1" id="KW-0472">Membrane</keyword>
<evidence type="ECO:0000313" key="2">
    <source>
        <dbReference type="EMBL" id="ARJ51004.1"/>
    </source>
</evidence>
<evidence type="ECO:0000256" key="1">
    <source>
        <dbReference type="SAM" id="Phobius"/>
    </source>
</evidence>
<organism evidence="2 3">
    <name type="scientific">Staphylococcus lutrae</name>
    <dbReference type="NCBI Taxonomy" id="155085"/>
    <lineage>
        <taxon>Bacteria</taxon>
        <taxon>Bacillati</taxon>
        <taxon>Bacillota</taxon>
        <taxon>Bacilli</taxon>
        <taxon>Bacillales</taxon>
        <taxon>Staphylococcaceae</taxon>
        <taxon>Staphylococcus</taxon>
    </lineage>
</organism>
<name>A0AAC9RSQ3_9STAP</name>
<evidence type="ECO:0000313" key="3">
    <source>
        <dbReference type="Proteomes" id="UP000242864"/>
    </source>
</evidence>
<protein>
    <submittedName>
        <fullName evidence="2">Uncharacterized protein</fullName>
    </submittedName>
</protein>
<gene>
    <name evidence="2" type="ORF">B5P37_06560</name>
</gene>
<dbReference type="EMBL" id="CP020773">
    <property type="protein sequence ID" value="ARJ51004.1"/>
    <property type="molecule type" value="Genomic_DNA"/>
</dbReference>
<dbReference type="RefSeq" id="WP_085237478.1">
    <property type="nucleotide sequence ID" value="NZ_CP020773.1"/>
</dbReference>
<dbReference type="Proteomes" id="UP000242864">
    <property type="component" value="Chromosome"/>
</dbReference>
<keyword evidence="1" id="KW-0812">Transmembrane</keyword>
<proteinExistence type="predicted"/>